<dbReference type="InterPro" id="IPR013320">
    <property type="entry name" value="ConA-like_dom_sf"/>
</dbReference>
<evidence type="ECO:0000256" key="3">
    <source>
        <dbReference type="ARBA" id="ARBA00022837"/>
    </source>
</evidence>
<dbReference type="InterPro" id="IPR001759">
    <property type="entry name" value="PTX_dom"/>
</dbReference>
<accession>A0A553N185</accession>
<evidence type="ECO:0000256" key="1">
    <source>
        <dbReference type="ARBA" id="ARBA00001913"/>
    </source>
</evidence>
<dbReference type="PANTHER" id="PTHR19277:SF24">
    <property type="entry name" value="NEURONAL PENTRAXIN-1"/>
    <property type="match status" value="1"/>
</dbReference>
<keyword evidence="5" id="KW-0325">Glycoprotein</keyword>
<dbReference type="Gene3D" id="2.60.120.200">
    <property type="match status" value="2"/>
</dbReference>
<dbReference type="Proteomes" id="UP000316079">
    <property type="component" value="Unassembled WGS sequence"/>
</dbReference>
<dbReference type="SUPFAM" id="SSF49899">
    <property type="entry name" value="Concanavalin A-like lectins/glucanases"/>
    <property type="match status" value="2"/>
</dbReference>
<keyword evidence="3" id="KW-0106">Calcium</keyword>
<protein>
    <recommendedName>
        <fullName evidence="7">Pentraxin (PTX) domain-containing protein</fullName>
    </recommendedName>
</protein>
<evidence type="ECO:0000313" key="9">
    <source>
        <dbReference type="Proteomes" id="UP000316079"/>
    </source>
</evidence>
<organism evidence="8 9">
    <name type="scientific">Danionella cerebrum</name>
    <dbReference type="NCBI Taxonomy" id="2873325"/>
    <lineage>
        <taxon>Eukaryota</taxon>
        <taxon>Metazoa</taxon>
        <taxon>Chordata</taxon>
        <taxon>Craniata</taxon>
        <taxon>Vertebrata</taxon>
        <taxon>Euteleostomi</taxon>
        <taxon>Actinopterygii</taxon>
        <taxon>Neopterygii</taxon>
        <taxon>Teleostei</taxon>
        <taxon>Ostariophysi</taxon>
        <taxon>Cypriniformes</taxon>
        <taxon>Danionidae</taxon>
        <taxon>Danioninae</taxon>
        <taxon>Danionella</taxon>
    </lineage>
</organism>
<dbReference type="PANTHER" id="PTHR19277">
    <property type="entry name" value="PENTRAXIN"/>
    <property type="match status" value="1"/>
</dbReference>
<comment type="caution">
    <text evidence="8">The sequence shown here is derived from an EMBL/GenBank/DDBJ whole genome shotgun (WGS) entry which is preliminary data.</text>
</comment>
<dbReference type="SMART" id="SM00159">
    <property type="entry name" value="PTX"/>
    <property type="match status" value="1"/>
</dbReference>
<evidence type="ECO:0000313" key="8">
    <source>
        <dbReference type="EMBL" id="TRY59197.1"/>
    </source>
</evidence>
<dbReference type="AlphaFoldDB" id="A0A553N185"/>
<name>A0A553N185_9TELE</name>
<comment type="cofactor">
    <cofactor evidence="1">
        <name>Ca(2+)</name>
        <dbReference type="ChEBI" id="CHEBI:29108"/>
    </cofactor>
</comment>
<proteinExistence type="predicted"/>
<evidence type="ECO:0000256" key="6">
    <source>
        <dbReference type="PROSITE-ProRule" id="PRU01172"/>
    </source>
</evidence>
<keyword evidence="9" id="KW-1185">Reference proteome</keyword>
<gene>
    <name evidence="8" type="ORF">DNTS_012271</name>
</gene>
<evidence type="ECO:0000256" key="2">
    <source>
        <dbReference type="ARBA" id="ARBA00022723"/>
    </source>
</evidence>
<evidence type="ECO:0000259" key="7">
    <source>
        <dbReference type="PROSITE" id="PS51828"/>
    </source>
</evidence>
<keyword evidence="4" id="KW-1015">Disulfide bond</keyword>
<dbReference type="Pfam" id="PF00354">
    <property type="entry name" value="Pentaxin"/>
    <property type="match status" value="1"/>
</dbReference>
<sequence length="205" mass="23058">MLFYFSKGNNYSRPQETRTYATYSRRKSGVHPGQVVCPPQENSYYSVNLTGQKENRPLDKFQLTFPLRNNYIYAKVKTTLPEMYAFSVAMWLKSNASPGVGTPFSYAAAGQANELVLIEWGNNPMEMIINDKDTLGGGFDATQAFVGDMANFNIWDRKLSVGEIYNLATCSSKAQVGNVISWSETNIEIHGDVSKWTFEACRQLN</sequence>
<keyword evidence="2" id="KW-0479">Metal-binding</keyword>
<comment type="caution">
    <text evidence="6">Lacks conserved residue(s) required for the propagation of feature annotation.</text>
</comment>
<reference evidence="8 9" key="1">
    <citation type="journal article" date="2019" name="Sci. Data">
        <title>Hybrid genome assembly and annotation of Danionella translucida.</title>
        <authorList>
            <person name="Kadobianskyi M."/>
            <person name="Schulze L."/>
            <person name="Schuelke M."/>
            <person name="Judkewitz B."/>
        </authorList>
    </citation>
    <scope>NUCLEOTIDE SEQUENCE [LARGE SCALE GENOMIC DNA]</scope>
    <source>
        <strain evidence="8 9">Bolton</strain>
    </source>
</reference>
<evidence type="ECO:0000256" key="5">
    <source>
        <dbReference type="ARBA" id="ARBA00023180"/>
    </source>
</evidence>
<dbReference type="EMBL" id="SRMA01027141">
    <property type="protein sequence ID" value="TRY59197.1"/>
    <property type="molecule type" value="Genomic_DNA"/>
</dbReference>
<feature type="domain" description="Pentraxin (PTX)" evidence="7">
    <location>
        <begin position="130"/>
        <end position="201"/>
    </location>
</feature>
<dbReference type="GO" id="GO:0046872">
    <property type="term" value="F:metal ion binding"/>
    <property type="evidence" value="ECO:0007669"/>
    <property type="project" value="UniProtKB-KW"/>
</dbReference>
<dbReference type="InterPro" id="IPR051360">
    <property type="entry name" value="Neuronal_Pentraxin_Related"/>
</dbReference>
<dbReference type="OrthoDB" id="8871962at2759"/>
<evidence type="ECO:0000256" key="4">
    <source>
        <dbReference type="ARBA" id="ARBA00023157"/>
    </source>
</evidence>
<dbReference type="PROSITE" id="PS51828">
    <property type="entry name" value="PTX_2"/>
    <property type="match status" value="1"/>
</dbReference>